<feature type="transmembrane region" description="Helical" evidence="3">
    <location>
        <begin position="12"/>
        <end position="29"/>
    </location>
</feature>
<comment type="caution">
    <text evidence="5">The sequence shown here is derived from an EMBL/GenBank/DDBJ whole genome shotgun (WGS) entry which is preliminary data.</text>
</comment>
<evidence type="ECO:0000313" key="5">
    <source>
        <dbReference type="EMBL" id="GAA4931925.1"/>
    </source>
</evidence>
<dbReference type="PANTHER" id="PTHR22550">
    <property type="entry name" value="SPORE GERMINATION PROTEIN"/>
    <property type="match status" value="1"/>
</dbReference>
<dbReference type="Gene3D" id="3.40.50.410">
    <property type="entry name" value="von Willebrand factor, type A domain"/>
    <property type="match status" value="1"/>
</dbReference>
<feature type="compositionally biased region" description="Low complexity" evidence="2">
    <location>
        <begin position="458"/>
        <end position="472"/>
    </location>
</feature>
<dbReference type="SMART" id="SM00028">
    <property type="entry name" value="TPR"/>
    <property type="match status" value="1"/>
</dbReference>
<dbReference type="PROSITE" id="PS50234">
    <property type="entry name" value="VWFA"/>
    <property type="match status" value="1"/>
</dbReference>
<keyword evidence="3" id="KW-0472">Membrane</keyword>
<feature type="compositionally biased region" description="Low complexity" evidence="2">
    <location>
        <begin position="586"/>
        <end position="605"/>
    </location>
</feature>
<accession>A0AAV3TYH3</accession>
<protein>
    <submittedName>
        <fullName evidence="5">VWA domain-containing protein</fullName>
    </submittedName>
</protein>
<evidence type="ECO:0000256" key="3">
    <source>
        <dbReference type="SAM" id="Phobius"/>
    </source>
</evidence>
<evidence type="ECO:0000259" key="4">
    <source>
        <dbReference type="PROSITE" id="PS50234"/>
    </source>
</evidence>
<evidence type="ECO:0000313" key="6">
    <source>
        <dbReference type="Proteomes" id="UP001409585"/>
    </source>
</evidence>
<keyword evidence="6" id="KW-1185">Reference proteome</keyword>
<feature type="compositionally biased region" description="Basic residues" evidence="2">
    <location>
        <begin position="614"/>
        <end position="624"/>
    </location>
</feature>
<reference evidence="6" key="1">
    <citation type="journal article" date="2019" name="Int. J. Syst. Evol. Microbiol.">
        <title>The Global Catalogue of Microorganisms (GCM) 10K type strain sequencing project: providing services to taxonomists for standard genome sequencing and annotation.</title>
        <authorList>
            <consortium name="The Broad Institute Genomics Platform"/>
            <consortium name="The Broad Institute Genome Sequencing Center for Infectious Disease"/>
            <person name="Wu L."/>
            <person name="Ma J."/>
        </authorList>
    </citation>
    <scope>NUCLEOTIDE SEQUENCE [LARGE SCALE GENOMIC DNA]</scope>
    <source>
        <strain evidence="6">JCM 19134</strain>
    </source>
</reference>
<dbReference type="EMBL" id="BAABLX010000004">
    <property type="protein sequence ID" value="GAA4931925.1"/>
    <property type="molecule type" value="Genomic_DNA"/>
</dbReference>
<dbReference type="Proteomes" id="UP001409585">
    <property type="component" value="Unassembled WGS sequence"/>
</dbReference>
<feature type="compositionally biased region" description="Polar residues" evidence="2">
    <location>
        <begin position="516"/>
        <end position="537"/>
    </location>
</feature>
<feature type="region of interest" description="Disordered" evidence="2">
    <location>
        <begin position="456"/>
        <end position="645"/>
    </location>
</feature>
<dbReference type="SUPFAM" id="SSF53300">
    <property type="entry name" value="vWA-like"/>
    <property type="match status" value="1"/>
</dbReference>
<evidence type="ECO:0000256" key="1">
    <source>
        <dbReference type="PROSITE-ProRule" id="PRU00339"/>
    </source>
</evidence>
<dbReference type="Pfam" id="PF13519">
    <property type="entry name" value="VWA_2"/>
    <property type="match status" value="1"/>
</dbReference>
<dbReference type="PROSITE" id="PS50005">
    <property type="entry name" value="TPR"/>
    <property type="match status" value="1"/>
</dbReference>
<dbReference type="PANTHER" id="PTHR22550:SF14">
    <property type="entry name" value="VWFA DOMAIN-CONTAINING PROTEIN"/>
    <property type="match status" value="1"/>
</dbReference>
<keyword evidence="3" id="KW-0812">Transmembrane</keyword>
<name>A0AAV3TYH3_9ALTE</name>
<organism evidence="5 6">
    <name type="scientific">Halioxenophilus aromaticivorans</name>
    <dbReference type="NCBI Taxonomy" id="1306992"/>
    <lineage>
        <taxon>Bacteria</taxon>
        <taxon>Pseudomonadati</taxon>
        <taxon>Pseudomonadota</taxon>
        <taxon>Gammaproteobacteria</taxon>
        <taxon>Alteromonadales</taxon>
        <taxon>Alteromonadaceae</taxon>
        <taxon>Halioxenophilus</taxon>
    </lineage>
</organism>
<dbReference type="InterPro" id="IPR011990">
    <property type="entry name" value="TPR-like_helical_dom_sf"/>
</dbReference>
<dbReference type="InterPro" id="IPR002035">
    <property type="entry name" value="VWF_A"/>
</dbReference>
<sequence>MNWTDFHFIRPVWLLALLPLMTLLIGLWYNQKNDSQWQRWIDSSLLSHLLDSEQTKASRWPLLGLALIWLCATLAVAGPTWEKLPQPVMQKEQSLVVLWDMSPSMQARDLKPSRLVRARYKLIDLLKAKREGEAALVVYGGEAYVVTPLTDDMQTIINQLPALEPSLMPVSGSNTEMAVETALQLLRDSGVYAGDILLITDGVVPAAASTIEKLLANSQHRLSVMAVGTPAGAPIPFGDGFAKTDDGTVIIDKVATEPLQQLAEANRGRFSVLRSDNLDVQYLLQSGLGVSDPATFTSEEQNQQNFDQWLERGPLIALILLPFVALAFRRGWLLPCLFIALAGASFPPPAQALEWQDLWQTKDEQAYDLLQQGDAETAAKRFQDQRWSASAQYKNSQYEDAAKAFAGNSPIELYNKGNALAQAGKLDEALKAYDQALAQQPDFEDALHNKKVVEQLKDQQQQDQNQQGGDDQQQPKDQADQQQSNDSGEQENSQADGSEQEGSEQQQNAQNDGEQDGQSEQQANNEPSDGEQNQNEADGQEEPESSQQQANNGQGDQQEGSNPYENLEPGEPSDQPADDNSQQAMAAEGELSEEQQQALEQWLKQIPDDPSGLLRRKFQHQYRQRRQEYRTGQWELPSNNAASRL</sequence>
<dbReference type="InterPro" id="IPR036465">
    <property type="entry name" value="vWFA_dom_sf"/>
</dbReference>
<dbReference type="InterPro" id="IPR019734">
    <property type="entry name" value="TPR_rpt"/>
</dbReference>
<dbReference type="Gene3D" id="1.25.40.10">
    <property type="entry name" value="Tetratricopeptide repeat domain"/>
    <property type="match status" value="1"/>
</dbReference>
<keyword evidence="1" id="KW-0802">TPR repeat</keyword>
<dbReference type="RefSeq" id="WP_345416632.1">
    <property type="nucleotide sequence ID" value="NZ_AP031496.1"/>
</dbReference>
<feature type="compositionally biased region" description="Low complexity" evidence="2">
    <location>
        <begin position="547"/>
        <end position="558"/>
    </location>
</feature>
<proteinExistence type="predicted"/>
<feature type="transmembrane region" description="Helical" evidence="3">
    <location>
        <begin position="60"/>
        <end position="81"/>
    </location>
</feature>
<feature type="compositionally biased region" description="Polar residues" evidence="2">
    <location>
        <begin position="636"/>
        <end position="645"/>
    </location>
</feature>
<dbReference type="SUPFAM" id="SSF48452">
    <property type="entry name" value="TPR-like"/>
    <property type="match status" value="1"/>
</dbReference>
<feature type="domain" description="VWFA" evidence="4">
    <location>
        <begin position="94"/>
        <end position="294"/>
    </location>
</feature>
<keyword evidence="3" id="KW-1133">Transmembrane helix</keyword>
<gene>
    <name evidence="5" type="ORF">GCM10025791_05320</name>
</gene>
<dbReference type="AlphaFoldDB" id="A0AAV3TYH3"/>
<dbReference type="InterPro" id="IPR050768">
    <property type="entry name" value="UPF0353/GerABKA_families"/>
</dbReference>
<evidence type="ECO:0000256" key="2">
    <source>
        <dbReference type="SAM" id="MobiDB-lite"/>
    </source>
</evidence>
<dbReference type="Pfam" id="PF00515">
    <property type="entry name" value="TPR_1"/>
    <property type="match status" value="1"/>
</dbReference>
<feature type="repeat" description="TPR" evidence="1">
    <location>
        <begin position="410"/>
        <end position="443"/>
    </location>
</feature>